<keyword evidence="3" id="KW-1185">Reference proteome</keyword>
<dbReference type="SUPFAM" id="SSF110296">
    <property type="entry name" value="Oligoxyloglucan reducing end-specific cellobiohydrolase"/>
    <property type="match status" value="1"/>
</dbReference>
<organism evidence="2 3">
    <name type="scientific">Desulfonema magnum</name>
    <dbReference type="NCBI Taxonomy" id="45655"/>
    <lineage>
        <taxon>Bacteria</taxon>
        <taxon>Pseudomonadati</taxon>
        <taxon>Thermodesulfobacteriota</taxon>
        <taxon>Desulfobacteria</taxon>
        <taxon>Desulfobacterales</taxon>
        <taxon>Desulfococcaceae</taxon>
        <taxon>Desulfonema</taxon>
    </lineage>
</organism>
<dbReference type="Proteomes" id="UP000663722">
    <property type="component" value="Chromosome"/>
</dbReference>
<sequence length="1241" mass="136455">MGTHPEFFERMLGGLRKEAVITGDGQKYRPLETLRTRDKDDPFIALVDAWAMTLDVLTFYQERIVNEGYLRTATERRSVMELARTVGYELSPGMASAAYLAFIVNDAPGSPREVRIPAGTKVMSVPKHRDAMPLIFETEKAFTARLEWNDIKPAKIESVPASIHVIADEDGDGGVSGDGDDFALRDQLELTPEQQAVSQADSGIASFQSPDFSDNADKTGRGRTSQPSTASLRIKGVNSGLRKGDVVLVRGGGRRSGWYIGIVLDAESKHEKDHTLVRWMVPPGKSAVPSNPQIYALRKRASLFGHNAADWNELSNKKKLGYMLNTDVKAVAIHNGVLFAGVSRGRIFRNTGGAEWKEAANLNIPSAITSLASGRDGKFAAGTAGHGVFISGDNGNSWNEFNDGLTNLNVESLKYDELGSLFAETASGKFNCFSAEAIEAMKKAAEAKQISEDFKETSEYEQTWRDAGSGAKMNGSFYKPKLEDGYVCLGHVATGSHEEPKFSVLIAKADSSFIAKPSGYEKIWDDGGSGADDDFSCWKPIPPQGYRAIGLATVGSHDKKPSSDAVYCVKESLTTEASVGSLIWNDSGSGADKNFSAWSVGSNGFFAAHASHSKLSGTFYQKIESAESDTSAQIPESSGTWTKEGESQGDSGSSGQDADSIEKLLAGHLLDDWYNYKIKDKKFLDFDSDYSDIVAGSYAVLIRDGVEPVLTYIKRVSTVFRRNYGVSGKVTRIEINADSDFNPDIFNLRDTVLYAKSEHLEPDTTDPSVKDAAASKYTLTEKALEELSDIPNIEKLRDREFDESILDSADFTANKDRILNYAEKTVIRLSFDKKLGLTPGQAIAFTGNNIKNEKIGEIAIVQKVIEDEEQTLLEFEEPLKNDYVYGTLSINANVVLATHGETIDNEVLGSGDATVTNQRFMLKRKPLTYIIAEKSTLEIWVNGVRWNETASLYDSDENSKTYMVRIDESGNAVVIFGDGKHGARLPSGEENITATYRIGLGSEDMPEANSLILLTAPPLGILKVSNPVPATGGADPENHEQTRIRLPLIEAPHDRIVSLGDYENFAATFPGVAKAQATRFRVKNRFLVHITLAGEKGREIPNNSKIAQTLFDAIKNRHIYGQAVKLQSYKPLRFGLEADIFFDTNHREEKVEERVRAALLDAFSFENQKFGQKVTKSDAVPVIQNTPGVVYVVFKGFIMEHQKEARSLEALKAHWDYEKDKVLPAEMLLIDPEKMLLNIKK</sequence>
<evidence type="ECO:0000256" key="1">
    <source>
        <dbReference type="SAM" id="MobiDB-lite"/>
    </source>
</evidence>
<dbReference type="KEGG" id="dmm:dnm_051350"/>
<dbReference type="AlphaFoldDB" id="A0A975BPK3"/>
<name>A0A975BPK3_9BACT</name>
<dbReference type="EMBL" id="CP061800">
    <property type="protein sequence ID" value="QTA89087.1"/>
    <property type="molecule type" value="Genomic_DNA"/>
</dbReference>
<feature type="compositionally biased region" description="Polar residues" evidence="1">
    <location>
        <begin position="628"/>
        <end position="641"/>
    </location>
</feature>
<dbReference type="Pfam" id="PF06101">
    <property type="entry name" value="Vps62"/>
    <property type="match status" value="1"/>
</dbReference>
<proteinExistence type="predicted"/>
<protein>
    <submittedName>
        <fullName evidence="2">CHP02243</fullName>
    </submittedName>
</protein>
<dbReference type="InterPro" id="IPR015943">
    <property type="entry name" value="WD40/YVTN_repeat-like_dom_sf"/>
</dbReference>
<feature type="region of interest" description="Disordered" evidence="1">
    <location>
        <begin position="627"/>
        <end position="657"/>
    </location>
</feature>
<feature type="region of interest" description="Disordered" evidence="1">
    <location>
        <begin position="194"/>
        <end position="230"/>
    </location>
</feature>
<dbReference type="PANTHER" id="PTHR48219:SF2">
    <property type="entry name" value="VACUOLAR PROTEIN SORTING-ASSOCIATED PROTEIN 62"/>
    <property type="match status" value="1"/>
</dbReference>
<feature type="compositionally biased region" description="Low complexity" evidence="1">
    <location>
        <begin position="648"/>
        <end position="657"/>
    </location>
</feature>
<reference evidence="2" key="1">
    <citation type="journal article" date="2021" name="Microb. Physiol.">
        <title>Proteogenomic Insights into the Physiology of Marine, Sulfate-Reducing, Filamentous Desulfonema limicola and Desulfonema magnum.</title>
        <authorList>
            <person name="Schnaars V."/>
            <person name="Wohlbrand L."/>
            <person name="Scheve S."/>
            <person name="Hinrichs C."/>
            <person name="Reinhardt R."/>
            <person name="Rabus R."/>
        </authorList>
    </citation>
    <scope>NUCLEOTIDE SEQUENCE</scope>
    <source>
        <strain evidence="2">4be13</strain>
    </source>
</reference>
<dbReference type="InterPro" id="IPR009291">
    <property type="entry name" value="Vps62"/>
</dbReference>
<evidence type="ECO:0000313" key="3">
    <source>
        <dbReference type="Proteomes" id="UP000663722"/>
    </source>
</evidence>
<gene>
    <name evidence="2" type="ORF">dnm_051350</name>
</gene>
<dbReference type="InterPro" id="IPR011749">
    <property type="entry name" value="CHP02243"/>
</dbReference>
<accession>A0A975BPK3</accession>
<dbReference type="NCBIfam" id="TIGR02243">
    <property type="entry name" value="putative baseplate assembly protein"/>
    <property type="match status" value="1"/>
</dbReference>
<evidence type="ECO:0000313" key="2">
    <source>
        <dbReference type="EMBL" id="QTA89087.1"/>
    </source>
</evidence>
<feature type="compositionally biased region" description="Polar residues" evidence="1">
    <location>
        <begin position="194"/>
        <end position="212"/>
    </location>
</feature>
<dbReference type="PANTHER" id="PTHR48219">
    <property type="entry name" value="VACUOLAR PROTEIN SORTING-ASSOCIATED PROTEIN 62-RELATED"/>
    <property type="match status" value="1"/>
</dbReference>
<dbReference type="Gene3D" id="2.130.10.10">
    <property type="entry name" value="YVTN repeat-like/Quinoprotein amine dehydrogenase"/>
    <property type="match status" value="1"/>
</dbReference>